<evidence type="ECO:0000313" key="3">
    <source>
        <dbReference type="Proteomes" id="UP001367676"/>
    </source>
</evidence>
<dbReference type="EMBL" id="JBBCAQ010000034">
    <property type="protein sequence ID" value="KAK7579967.1"/>
    <property type="molecule type" value="Genomic_DNA"/>
</dbReference>
<dbReference type="AlphaFoldDB" id="A0AAN9TMN4"/>
<dbReference type="PANTHER" id="PTHR11012:SF8">
    <property type="entry name" value="JUVENILE HORMONE-INDUCIBLE PROTEIN 26"/>
    <property type="match status" value="1"/>
</dbReference>
<name>A0AAN9TMN4_9HEMI</name>
<dbReference type="Proteomes" id="UP001367676">
    <property type="component" value="Unassembled WGS sequence"/>
</dbReference>
<organism evidence="2 3">
    <name type="scientific">Parthenolecanium corni</name>
    <dbReference type="NCBI Taxonomy" id="536013"/>
    <lineage>
        <taxon>Eukaryota</taxon>
        <taxon>Metazoa</taxon>
        <taxon>Ecdysozoa</taxon>
        <taxon>Arthropoda</taxon>
        <taxon>Hexapoda</taxon>
        <taxon>Insecta</taxon>
        <taxon>Pterygota</taxon>
        <taxon>Neoptera</taxon>
        <taxon>Paraneoptera</taxon>
        <taxon>Hemiptera</taxon>
        <taxon>Sternorrhyncha</taxon>
        <taxon>Coccoidea</taxon>
        <taxon>Coccidae</taxon>
        <taxon>Parthenolecanium</taxon>
    </lineage>
</organism>
<protein>
    <recommendedName>
        <fullName evidence="1">CHK kinase-like domain-containing protein</fullName>
    </recommendedName>
</protein>
<dbReference type="SMART" id="SM00587">
    <property type="entry name" value="CHK"/>
    <property type="match status" value="1"/>
</dbReference>
<evidence type="ECO:0000313" key="2">
    <source>
        <dbReference type="EMBL" id="KAK7579967.1"/>
    </source>
</evidence>
<keyword evidence="3" id="KW-1185">Reference proteome</keyword>
<accession>A0AAN9TMN4</accession>
<dbReference type="InterPro" id="IPR015897">
    <property type="entry name" value="CHK_kinase-like"/>
</dbReference>
<dbReference type="Gene3D" id="3.90.1200.10">
    <property type="match status" value="1"/>
</dbReference>
<dbReference type="Pfam" id="PF02958">
    <property type="entry name" value="EcKL"/>
    <property type="match status" value="1"/>
</dbReference>
<proteinExistence type="predicted"/>
<dbReference type="InterPro" id="IPR004119">
    <property type="entry name" value="EcKL"/>
</dbReference>
<feature type="domain" description="CHK kinase-like" evidence="1">
    <location>
        <begin position="128"/>
        <end position="322"/>
    </location>
</feature>
<reference evidence="2 3" key="1">
    <citation type="submission" date="2024-03" db="EMBL/GenBank/DDBJ databases">
        <title>Adaptation during the transition from Ophiocordyceps entomopathogen to insect associate is accompanied by gene loss and intensified selection.</title>
        <authorList>
            <person name="Ward C.M."/>
            <person name="Onetto C.A."/>
            <person name="Borneman A.R."/>
        </authorList>
    </citation>
    <scope>NUCLEOTIDE SEQUENCE [LARGE SCALE GENOMIC DNA]</scope>
    <source>
        <strain evidence="2">AWRI1</strain>
        <tissue evidence="2">Single Adult Female</tissue>
    </source>
</reference>
<comment type="caution">
    <text evidence="2">The sequence shown here is derived from an EMBL/GenBank/DDBJ whole genome shotgun (WGS) entry which is preliminary data.</text>
</comment>
<evidence type="ECO:0000259" key="1">
    <source>
        <dbReference type="SMART" id="SM00587"/>
    </source>
</evidence>
<dbReference type="SUPFAM" id="SSF56112">
    <property type="entry name" value="Protein kinase-like (PK-like)"/>
    <property type="match status" value="1"/>
</dbReference>
<gene>
    <name evidence="2" type="ORF">V9T40_000596</name>
</gene>
<sequence length="415" mass="48455">MNPFLETALKSFCSSHESFGESSSFARFEGEPDGNESRDGYNSQIIFGQIVYRTKHNEEKVSVPLALKNMSFSLSMFKDFTLVQFFNEIIFYTRTQPVFQKLNSLKMLLPTFYDSFVHSNDQSTKIVLIYEDLRAQGFRTHKRYSFLDLDHLTLMLHKLGQFHSYSYAAKCRNPKEFYTLGNWFQYAEREMIQSMPNYFRLFGEIGVQRLRQDPHYNSRMAKIEEVLQNAEEFILQVNTMKPEEPMAVLVHGDYLRGNVMFRYENNQLIDMKMIDMATCRMASPVIDLSLVLYLNADQQTRSQCWNKLIDTYYEGLCQLFGGLGVPSKENILKEFTYKALYGYFIASHFLQCLIEMDRGNRAWGLDEFLPAEYATLSLGEVPENIFKNCVTRMCSEDCAEAMADILRDMIDRNFI</sequence>
<dbReference type="InterPro" id="IPR011009">
    <property type="entry name" value="Kinase-like_dom_sf"/>
</dbReference>
<dbReference type="PANTHER" id="PTHR11012">
    <property type="entry name" value="PROTEIN KINASE-LIKE DOMAIN-CONTAINING"/>
    <property type="match status" value="1"/>
</dbReference>